<dbReference type="AlphaFoldDB" id="A0AAE1E3C1"/>
<keyword evidence="2" id="KW-1185">Reference proteome</keyword>
<evidence type="ECO:0000313" key="2">
    <source>
        <dbReference type="Proteomes" id="UP001283361"/>
    </source>
</evidence>
<protein>
    <submittedName>
        <fullName evidence="1">Uncharacterized protein</fullName>
    </submittedName>
</protein>
<proteinExistence type="predicted"/>
<dbReference type="EMBL" id="JAWDGP010001335">
    <property type="protein sequence ID" value="KAK3792721.1"/>
    <property type="molecule type" value="Genomic_DNA"/>
</dbReference>
<name>A0AAE1E3C1_9GAST</name>
<evidence type="ECO:0000313" key="1">
    <source>
        <dbReference type="EMBL" id="KAK3792721.1"/>
    </source>
</evidence>
<comment type="caution">
    <text evidence="1">The sequence shown here is derived from an EMBL/GenBank/DDBJ whole genome shotgun (WGS) entry which is preliminary data.</text>
</comment>
<dbReference type="Proteomes" id="UP001283361">
    <property type="component" value="Unassembled WGS sequence"/>
</dbReference>
<reference evidence="1" key="1">
    <citation type="journal article" date="2023" name="G3 (Bethesda)">
        <title>A reference genome for the long-term kleptoplast-retaining sea slug Elysia crispata morphotype clarki.</title>
        <authorList>
            <person name="Eastman K.E."/>
            <person name="Pendleton A.L."/>
            <person name="Shaikh M.A."/>
            <person name="Suttiyut T."/>
            <person name="Ogas R."/>
            <person name="Tomko P."/>
            <person name="Gavelis G."/>
            <person name="Widhalm J.R."/>
            <person name="Wisecaver J.H."/>
        </authorList>
    </citation>
    <scope>NUCLEOTIDE SEQUENCE</scope>
    <source>
        <strain evidence="1">ECLA1</strain>
    </source>
</reference>
<organism evidence="1 2">
    <name type="scientific">Elysia crispata</name>
    <name type="common">lettuce slug</name>
    <dbReference type="NCBI Taxonomy" id="231223"/>
    <lineage>
        <taxon>Eukaryota</taxon>
        <taxon>Metazoa</taxon>
        <taxon>Spiralia</taxon>
        <taxon>Lophotrochozoa</taxon>
        <taxon>Mollusca</taxon>
        <taxon>Gastropoda</taxon>
        <taxon>Heterobranchia</taxon>
        <taxon>Euthyneura</taxon>
        <taxon>Panpulmonata</taxon>
        <taxon>Sacoglossa</taxon>
        <taxon>Placobranchoidea</taxon>
        <taxon>Plakobranchidae</taxon>
        <taxon>Elysia</taxon>
    </lineage>
</organism>
<gene>
    <name evidence="1" type="ORF">RRG08_035198</name>
</gene>
<sequence>MVSWLRIRFTDFGAFELVESRKTWKRGKNLSFVVFKDMIPVPCVWKVLTGLNIVHVQRGEAVPVVQLWIVLQVTGQNCARMEGGVSGMAMIIMEGIVDAVQDPSDNFARLVGQGVSYTHPLPTIRGVPYALPLN</sequence>
<accession>A0AAE1E3C1</accession>